<proteinExistence type="predicted"/>
<dbReference type="GeneID" id="24094868"/>
<dbReference type="InterPro" id="IPR011009">
    <property type="entry name" value="Kinase-like_dom_sf"/>
</dbReference>
<sequence length="457" mass="51861">MFSLSLKIPQVSVSSFLDQLCPQLCEGLNVDEIIGKLKEGENASMTGGGTWRDFFQDTEDQDAAMNSLGRLFNAIMDASGLSNRPFLTFQQDNEIFYASNYASLLRPNAYFAWRNGARVDSHSYWIGIGLPVVFNMYDQDDSDCIRRMLWSLFHCIHQDSSRKFAYGIAFDHTDMRIWFASRSDILVTKSFDLLQDHSVFVRVMLAFAYAQPYELGWDFTVLPDLYSDCALMRGCGNLHGFPIITLLVAKDGDQANHRYQKTRTLANIGQHLMNTYAWESQDSDVKHQCLGSAILLKGRHAQRTRNSKWEGGLMQKARNVSTDPVLHTLLDQHITATIYQGRLSIHEEVDDTPLLKDKFDNMRSLSVCAPSAFQESRAHQRIVMEPNWKPLDSSNSLTHIFAGLAKAAHLLTVLHSFDRLHGDVCPANILLHDDDAVLLDWEKSRVTRALKEEFGLL</sequence>
<keyword evidence="3" id="KW-1185">Reference proteome</keyword>
<dbReference type="HOGENOM" id="CLU_011584_3_1_1"/>
<dbReference type="OrthoDB" id="2803129at2759"/>
<reference evidence="2 3" key="1">
    <citation type="journal article" date="2012" name="Appl. Environ. Microbiol.">
        <title>Short-read sequencing for genomic analysis of the brown rot fungus Fibroporia radiculosa.</title>
        <authorList>
            <person name="Tang J.D."/>
            <person name="Perkins A.D."/>
            <person name="Sonstegard T.S."/>
            <person name="Schroeder S.G."/>
            <person name="Burgess S.C."/>
            <person name="Diehl S.V."/>
        </authorList>
    </citation>
    <scope>NUCLEOTIDE SEQUENCE [LARGE SCALE GENOMIC DNA]</scope>
    <source>
        <strain evidence="2 3">TFFH 294</strain>
    </source>
</reference>
<dbReference type="SUPFAM" id="SSF56112">
    <property type="entry name" value="Protein kinase-like (PK-like)"/>
    <property type="match status" value="1"/>
</dbReference>
<dbReference type="Pfam" id="PF17667">
    <property type="entry name" value="Pkinase_fungal"/>
    <property type="match status" value="1"/>
</dbReference>
<name>J4HU69_9APHY</name>
<gene>
    <name evidence="2" type="ORF">FIBRA_01982</name>
</gene>
<dbReference type="AlphaFoldDB" id="J4HU69"/>
<protein>
    <recommendedName>
        <fullName evidence="1">Fungal-type protein kinase domain-containing protein</fullName>
    </recommendedName>
</protein>
<accession>J4HU69</accession>
<feature type="domain" description="Fungal-type protein kinase" evidence="1">
    <location>
        <begin position="119"/>
        <end position="435"/>
    </location>
</feature>
<dbReference type="InterPro" id="IPR040976">
    <property type="entry name" value="Pkinase_fungal"/>
</dbReference>
<organism evidence="2 3">
    <name type="scientific">Fibroporia radiculosa</name>
    <dbReference type="NCBI Taxonomy" id="599839"/>
    <lineage>
        <taxon>Eukaryota</taxon>
        <taxon>Fungi</taxon>
        <taxon>Dikarya</taxon>
        <taxon>Basidiomycota</taxon>
        <taxon>Agaricomycotina</taxon>
        <taxon>Agaricomycetes</taxon>
        <taxon>Polyporales</taxon>
        <taxon>Fibroporiaceae</taxon>
        <taxon>Fibroporia</taxon>
    </lineage>
</organism>
<dbReference type="STRING" id="599839.J4HU69"/>
<evidence type="ECO:0000313" key="3">
    <source>
        <dbReference type="Proteomes" id="UP000006352"/>
    </source>
</evidence>
<dbReference type="RefSeq" id="XP_012179240.1">
    <property type="nucleotide sequence ID" value="XM_012323850.1"/>
</dbReference>
<evidence type="ECO:0000313" key="2">
    <source>
        <dbReference type="EMBL" id="CCL99957.1"/>
    </source>
</evidence>
<evidence type="ECO:0000259" key="1">
    <source>
        <dbReference type="Pfam" id="PF17667"/>
    </source>
</evidence>
<dbReference type="InParanoid" id="J4HU69"/>
<dbReference type="Proteomes" id="UP000006352">
    <property type="component" value="Unassembled WGS sequence"/>
</dbReference>
<dbReference type="EMBL" id="HE796958">
    <property type="protein sequence ID" value="CCL99957.1"/>
    <property type="molecule type" value="Genomic_DNA"/>
</dbReference>